<feature type="signal peptide" evidence="1">
    <location>
        <begin position="1"/>
        <end position="39"/>
    </location>
</feature>
<dbReference type="Proteomes" id="UP000695000">
    <property type="component" value="Unplaced"/>
</dbReference>
<keyword evidence="2" id="KW-1185">Reference proteome</keyword>
<keyword evidence="1" id="KW-0732">Signal</keyword>
<name>A0ABM1MB94_NICVS</name>
<protein>
    <submittedName>
        <fullName evidence="3">Uncharacterized protein LOC108559184</fullName>
    </submittedName>
</protein>
<organism evidence="2 3">
    <name type="scientific">Nicrophorus vespilloides</name>
    <name type="common">Boreal carrion beetle</name>
    <dbReference type="NCBI Taxonomy" id="110193"/>
    <lineage>
        <taxon>Eukaryota</taxon>
        <taxon>Metazoa</taxon>
        <taxon>Ecdysozoa</taxon>
        <taxon>Arthropoda</taxon>
        <taxon>Hexapoda</taxon>
        <taxon>Insecta</taxon>
        <taxon>Pterygota</taxon>
        <taxon>Neoptera</taxon>
        <taxon>Endopterygota</taxon>
        <taxon>Coleoptera</taxon>
        <taxon>Polyphaga</taxon>
        <taxon>Staphyliniformia</taxon>
        <taxon>Silphidae</taxon>
        <taxon>Nicrophorinae</taxon>
        <taxon>Nicrophorus</taxon>
    </lineage>
</organism>
<evidence type="ECO:0000313" key="2">
    <source>
        <dbReference type="Proteomes" id="UP000695000"/>
    </source>
</evidence>
<evidence type="ECO:0000313" key="3">
    <source>
        <dbReference type="RefSeq" id="XP_017771844.1"/>
    </source>
</evidence>
<dbReference type="GeneID" id="108559184"/>
<proteinExistence type="predicted"/>
<dbReference type="RefSeq" id="XP_017771844.1">
    <property type="nucleotide sequence ID" value="XM_017916355.1"/>
</dbReference>
<gene>
    <name evidence="3" type="primary">LOC108559184</name>
</gene>
<feature type="non-terminal residue" evidence="3">
    <location>
        <position position="121"/>
    </location>
</feature>
<feature type="chain" id="PRO_5045271158" evidence="1">
    <location>
        <begin position="40"/>
        <end position="121"/>
    </location>
</feature>
<accession>A0ABM1MB94</accession>
<sequence length="121" mass="12933">MCNKLSVVERGSPMQPMALKFVKITLVLVFFCFAECAAGSCISYGHACWGGHGKRNGGAIIKAGDLSSNDLPNDTKWFLAKLLKGSAGTSKMVRSSELVAPASADKQQYFDESPDVDDIKG</sequence>
<evidence type="ECO:0000256" key="1">
    <source>
        <dbReference type="SAM" id="SignalP"/>
    </source>
</evidence>
<reference evidence="3" key="1">
    <citation type="submission" date="2025-08" db="UniProtKB">
        <authorList>
            <consortium name="RefSeq"/>
        </authorList>
    </citation>
    <scope>IDENTIFICATION</scope>
    <source>
        <tissue evidence="3">Whole Larva</tissue>
    </source>
</reference>